<reference evidence="3 4" key="1">
    <citation type="submission" date="2019-03" db="EMBL/GenBank/DDBJ databases">
        <title>Genomic Encyclopedia of Type Strains, Phase IV (KMG-IV): sequencing the most valuable type-strain genomes for metagenomic binning, comparative biology and taxonomic classification.</title>
        <authorList>
            <person name="Goeker M."/>
        </authorList>
    </citation>
    <scope>NUCLEOTIDE SEQUENCE [LARGE SCALE GENOMIC DNA]</scope>
    <source>
        <strain evidence="3 4">DSM 19610</strain>
    </source>
</reference>
<dbReference type="Gene3D" id="1.25.40.10">
    <property type="entry name" value="Tetratricopeptide repeat domain"/>
    <property type="match status" value="2"/>
</dbReference>
<feature type="domain" description="Response regulatory" evidence="2">
    <location>
        <begin position="10"/>
        <end position="129"/>
    </location>
</feature>
<dbReference type="InterPro" id="IPR001789">
    <property type="entry name" value="Sig_transdc_resp-reg_receiver"/>
</dbReference>
<dbReference type="PANTHER" id="PTHR43228">
    <property type="entry name" value="TWO-COMPONENT RESPONSE REGULATOR"/>
    <property type="match status" value="1"/>
</dbReference>
<evidence type="ECO:0000313" key="4">
    <source>
        <dbReference type="Proteomes" id="UP000295707"/>
    </source>
</evidence>
<protein>
    <submittedName>
        <fullName evidence="3">Response regulator receiver domain-containing protein</fullName>
    </submittedName>
</protein>
<dbReference type="CDD" id="cd17589">
    <property type="entry name" value="REC_TPR"/>
    <property type="match status" value="1"/>
</dbReference>
<dbReference type="OrthoDB" id="7298659at2"/>
<name>A0A4R1HDH3_9GAMM</name>
<dbReference type="SUPFAM" id="SSF48452">
    <property type="entry name" value="TPR-like"/>
    <property type="match status" value="2"/>
</dbReference>
<dbReference type="GO" id="GO:0000160">
    <property type="term" value="P:phosphorelay signal transduction system"/>
    <property type="evidence" value="ECO:0007669"/>
    <property type="project" value="InterPro"/>
</dbReference>
<dbReference type="InterPro" id="IPR011990">
    <property type="entry name" value="TPR-like_helical_dom_sf"/>
</dbReference>
<dbReference type="PANTHER" id="PTHR43228:SF1">
    <property type="entry name" value="TWO-COMPONENT RESPONSE REGULATOR ARR22"/>
    <property type="match status" value="1"/>
</dbReference>
<accession>A0A4R1HDH3</accession>
<evidence type="ECO:0000259" key="2">
    <source>
        <dbReference type="PROSITE" id="PS50110"/>
    </source>
</evidence>
<evidence type="ECO:0000256" key="1">
    <source>
        <dbReference type="PROSITE-ProRule" id="PRU00169"/>
    </source>
</evidence>
<dbReference type="InterPro" id="IPR011006">
    <property type="entry name" value="CheY-like_superfamily"/>
</dbReference>
<dbReference type="RefSeq" id="WP_132972826.1">
    <property type="nucleotide sequence ID" value="NZ_SMFX01000001.1"/>
</dbReference>
<dbReference type="Proteomes" id="UP000295707">
    <property type="component" value="Unassembled WGS sequence"/>
</dbReference>
<dbReference type="Pfam" id="PF00072">
    <property type="entry name" value="Response_reg"/>
    <property type="match status" value="1"/>
</dbReference>
<dbReference type="Gene3D" id="3.40.50.2300">
    <property type="match status" value="1"/>
</dbReference>
<dbReference type="InterPro" id="IPR052048">
    <property type="entry name" value="ST_Response_Regulator"/>
</dbReference>
<keyword evidence="4" id="KW-1185">Reference proteome</keyword>
<organism evidence="3 4">
    <name type="scientific">Thiogranum longum</name>
    <dbReference type="NCBI Taxonomy" id="1537524"/>
    <lineage>
        <taxon>Bacteria</taxon>
        <taxon>Pseudomonadati</taxon>
        <taxon>Pseudomonadota</taxon>
        <taxon>Gammaproteobacteria</taxon>
        <taxon>Chromatiales</taxon>
        <taxon>Ectothiorhodospiraceae</taxon>
        <taxon>Thiogranum</taxon>
    </lineage>
</organism>
<dbReference type="SMART" id="SM00448">
    <property type="entry name" value="REC"/>
    <property type="match status" value="1"/>
</dbReference>
<dbReference type="AlphaFoldDB" id="A0A4R1HDH3"/>
<evidence type="ECO:0000313" key="3">
    <source>
        <dbReference type="EMBL" id="TCK18751.1"/>
    </source>
</evidence>
<gene>
    <name evidence="3" type="ORF">DFR30_2035</name>
</gene>
<sequence length="549" mass="61115">MAIWSLKHRTILIVDDFPEMRSTLRSMLIPWQPERIETARNGDDAIEKLQQSRYDIILCDYNLGEGKNGQQVLEEARHRSLLPFSSAFIMVSAETSAQMVMGAMETQPDGYISKPVTRVSLQVRLKKFVRKQDELRTITRAMDRKQYPAAIELIDRHLEDNNKYRFELYKLKSDLLIRAGDYERAGNLCEAVLAGRELPWARFDMGRIAFFRQDYPCAAGLFEKILAGNPGFIAAYDWLAKTRDRLGEHGEAQQVLMEGVERSPQSLPRQRALAELADRNEDIEVTEAACRKAIRIGKGSILREPADYAALARVLVQKESSAEALRVAQSINREFDHSSLARLEAATVSSSIYTTMGNKNESAGALSDALSIAAQQPGLLSADIGLSLAHSCLAHNRQEDADLIIRQLICDHEDDDAVLAKITQLYDEAGSGDAISELIETTRKEIIAINNEGVKLLKDGDVEASIELFTRAAHGMPHNPVVNLNAAQSLIRLMRDTVPGRETLAKALGFIQAAGNSEMHRERHNRLLNTCRELAASLPAENDTDAEPA</sequence>
<dbReference type="PROSITE" id="PS50110">
    <property type="entry name" value="RESPONSE_REGULATORY"/>
    <property type="match status" value="1"/>
</dbReference>
<dbReference type="SUPFAM" id="SSF52172">
    <property type="entry name" value="CheY-like"/>
    <property type="match status" value="1"/>
</dbReference>
<comment type="caution">
    <text evidence="3">The sequence shown here is derived from an EMBL/GenBank/DDBJ whole genome shotgun (WGS) entry which is preliminary data.</text>
</comment>
<feature type="modified residue" description="4-aspartylphosphate" evidence="1">
    <location>
        <position position="60"/>
    </location>
</feature>
<keyword evidence="1" id="KW-0597">Phosphoprotein</keyword>
<dbReference type="EMBL" id="SMFX01000001">
    <property type="protein sequence ID" value="TCK18751.1"/>
    <property type="molecule type" value="Genomic_DNA"/>
</dbReference>
<proteinExistence type="predicted"/>